<accession>A0AA39E215</accession>
<proteinExistence type="predicted"/>
<dbReference type="Proteomes" id="UP001168098">
    <property type="component" value="Unassembled WGS sequence"/>
</dbReference>
<reference evidence="1 2" key="1">
    <citation type="journal article" date="2023" name="BMC Biotechnol.">
        <title>Vitis rotundifolia cv Carlos genome sequencing.</title>
        <authorList>
            <person name="Huff M."/>
            <person name="Hulse-Kemp A."/>
            <person name="Scheffler B."/>
            <person name="Youngblood R."/>
            <person name="Simpson S."/>
            <person name="Babiker E."/>
            <person name="Staton M."/>
        </authorList>
    </citation>
    <scope>NUCLEOTIDE SEQUENCE [LARGE SCALE GENOMIC DNA]</scope>
    <source>
        <tissue evidence="1">Leaf</tissue>
    </source>
</reference>
<organism evidence="1 2">
    <name type="scientific">Vitis rotundifolia</name>
    <name type="common">Muscadine grape</name>
    <dbReference type="NCBI Taxonomy" id="103349"/>
    <lineage>
        <taxon>Eukaryota</taxon>
        <taxon>Viridiplantae</taxon>
        <taxon>Streptophyta</taxon>
        <taxon>Embryophyta</taxon>
        <taxon>Tracheophyta</taxon>
        <taxon>Spermatophyta</taxon>
        <taxon>Magnoliopsida</taxon>
        <taxon>eudicotyledons</taxon>
        <taxon>Gunneridae</taxon>
        <taxon>Pentapetalae</taxon>
        <taxon>rosids</taxon>
        <taxon>Vitales</taxon>
        <taxon>Vitaceae</taxon>
        <taxon>Viteae</taxon>
        <taxon>Vitis</taxon>
    </lineage>
</organism>
<comment type="caution">
    <text evidence="1">The sequence shown here is derived from an EMBL/GenBank/DDBJ whole genome shotgun (WGS) entry which is preliminary data.</text>
</comment>
<sequence>MYLKFIWAISLMKIIEQSPISEIPNGVLRLNFDGCHLGDLGEMGIGGLLQGHRCNNIQAFSKRARFVLPFKVLKLLYLRDLKVARCLGITSTKLNDGLVLVN</sequence>
<keyword evidence="2" id="KW-1185">Reference proteome</keyword>
<name>A0AA39E215_VITRO</name>
<evidence type="ECO:0000313" key="1">
    <source>
        <dbReference type="EMBL" id="KAJ9702232.1"/>
    </source>
</evidence>
<dbReference type="EMBL" id="JARBHA010000004">
    <property type="protein sequence ID" value="KAJ9702232.1"/>
    <property type="molecule type" value="Genomic_DNA"/>
</dbReference>
<evidence type="ECO:0000313" key="2">
    <source>
        <dbReference type="Proteomes" id="UP001168098"/>
    </source>
</evidence>
<dbReference type="AlphaFoldDB" id="A0AA39E215"/>
<protein>
    <submittedName>
        <fullName evidence="1">Uncharacterized protein</fullName>
    </submittedName>
</protein>
<gene>
    <name evidence="1" type="ORF">PVL29_004123</name>
</gene>